<evidence type="ECO:0000259" key="10">
    <source>
        <dbReference type="Pfam" id="PF02665"/>
    </source>
</evidence>
<dbReference type="AlphaFoldDB" id="A0A450V0S4"/>
<organism evidence="11">
    <name type="scientific">Candidatus Kentrum sp. LFY</name>
    <dbReference type="NCBI Taxonomy" id="2126342"/>
    <lineage>
        <taxon>Bacteria</taxon>
        <taxon>Pseudomonadati</taxon>
        <taxon>Pseudomonadota</taxon>
        <taxon>Gammaproteobacteria</taxon>
        <taxon>Candidatus Kentrum</taxon>
    </lineage>
</organism>
<gene>
    <name evidence="11" type="ORF">BECKLFY1418A_GA0070994_108210</name>
</gene>
<dbReference type="Gene3D" id="1.20.950.20">
    <property type="entry name" value="Transmembrane di-heme cytochromes, Chain C"/>
    <property type="match status" value="1"/>
</dbReference>
<dbReference type="GO" id="GO:0008940">
    <property type="term" value="F:nitrate reductase activity"/>
    <property type="evidence" value="ECO:0007669"/>
    <property type="project" value="TreeGrafter"/>
</dbReference>
<evidence type="ECO:0000256" key="1">
    <source>
        <dbReference type="ARBA" id="ARBA00004651"/>
    </source>
</evidence>
<keyword evidence="5" id="KW-0249">Electron transport</keyword>
<evidence type="ECO:0000256" key="2">
    <source>
        <dbReference type="ARBA" id="ARBA00022448"/>
    </source>
</evidence>
<dbReference type="InterPro" id="IPR023234">
    <property type="entry name" value="NarG-like_domain"/>
</dbReference>
<evidence type="ECO:0000256" key="8">
    <source>
        <dbReference type="ARBA" id="ARBA00023136"/>
    </source>
</evidence>
<keyword evidence="7" id="KW-0560">Oxidoreductase</keyword>
<keyword evidence="8 9" id="KW-0472">Membrane</keyword>
<evidence type="ECO:0000256" key="5">
    <source>
        <dbReference type="ARBA" id="ARBA00022982"/>
    </source>
</evidence>
<keyword evidence="3" id="KW-1003">Cell membrane</keyword>
<feature type="domain" description="NarG-like" evidence="10">
    <location>
        <begin position="77"/>
        <end position="220"/>
    </location>
</feature>
<comment type="subcellular location">
    <subcellularLocation>
        <location evidence="1">Cell membrane</location>
        <topology evidence="1">Multi-pass membrane protein</topology>
    </subcellularLocation>
</comment>
<keyword evidence="6 9" id="KW-1133">Transmembrane helix</keyword>
<dbReference type="Pfam" id="PF02665">
    <property type="entry name" value="Nitrate_red_gam"/>
    <property type="match status" value="1"/>
</dbReference>
<dbReference type="GO" id="GO:0019645">
    <property type="term" value="P:anaerobic electron transport chain"/>
    <property type="evidence" value="ECO:0007669"/>
    <property type="project" value="TreeGrafter"/>
</dbReference>
<dbReference type="SUPFAM" id="SSF103501">
    <property type="entry name" value="Respiratory nitrate reductase 1 gamma chain"/>
    <property type="match status" value="1"/>
</dbReference>
<feature type="transmembrane region" description="Helical" evidence="9">
    <location>
        <begin position="71"/>
        <end position="88"/>
    </location>
</feature>
<evidence type="ECO:0000256" key="7">
    <source>
        <dbReference type="ARBA" id="ARBA00023002"/>
    </source>
</evidence>
<evidence type="ECO:0000256" key="6">
    <source>
        <dbReference type="ARBA" id="ARBA00022989"/>
    </source>
</evidence>
<dbReference type="PANTHER" id="PTHR30598:SF3">
    <property type="entry name" value="RESPIRATORY NITRATE REDUCTASE 1 GAMMA CHAIN"/>
    <property type="match status" value="1"/>
</dbReference>
<feature type="transmembrane region" description="Helical" evidence="9">
    <location>
        <begin position="6"/>
        <end position="28"/>
    </location>
</feature>
<name>A0A450V0S4_9GAMM</name>
<dbReference type="GO" id="GO:0005886">
    <property type="term" value="C:plasma membrane"/>
    <property type="evidence" value="ECO:0007669"/>
    <property type="project" value="UniProtKB-SubCell"/>
</dbReference>
<evidence type="ECO:0000256" key="9">
    <source>
        <dbReference type="SAM" id="Phobius"/>
    </source>
</evidence>
<reference evidence="11" key="1">
    <citation type="submission" date="2019-02" db="EMBL/GenBank/DDBJ databases">
        <authorList>
            <person name="Gruber-Vodicka R. H."/>
            <person name="Seah K. B. B."/>
        </authorList>
    </citation>
    <scope>NUCLEOTIDE SEQUENCE</scope>
    <source>
        <strain evidence="11">BECK_M6</strain>
    </source>
</reference>
<protein>
    <submittedName>
        <fullName evidence="11">Nitrate reductase gamma subunit</fullName>
    </submittedName>
</protein>
<keyword evidence="4 9" id="KW-0812">Transmembrane</keyword>
<proteinExistence type="predicted"/>
<sequence>MSLLTYIYVSLFYVAGLIFISGLFYRIFEYVKVPGPLKIPTTPAPLNRGGVALRFCWDVMFFRSLFCGAKWTWLFGWVFHLSLLFVFLRHLRYFTDPVWWVVEIVQPVGVYASFAMLGGLLALWARRFFLERIRYISAFSDHFLLFLLIAIALSGLAMKYMVHIDVEMLKKFMLGVMYFDWQPLPGTRPTETVNFMLLIHLFLVVILMVIVPYSKLIHSVGLFFCPTRNQVDDPRAELGLRSHKSRHVARWAIDVESSTTGGSGTSY</sequence>
<feature type="transmembrane region" description="Helical" evidence="9">
    <location>
        <begin position="108"/>
        <end position="130"/>
    </location>
</feature>
<accession>A0A450V0S4</accession>
<dbReference type="EMBL" id="CAADFH010000082">
    <property type="protein sequence ID" value="VFJ98369.1"/>
    <property type="molecule type" value="Genomic_DNA"/>
</dbReference>
<evidence type="ECO:0000256" key="3">
    <source>
        <dbReference type="ARBA" id="ARBA00022475"/>
    </source>
</evidence>
<dbReference type="InterPro" id="IPR051936">
    <property type="entry name" value="Heme-iron_electron_transfer"/>
</dbReference>
<dbReference type="PANTHER" id="PTHR30598">
    <property type="entry name" value="NITRATE REDUCTASE PRIVATE CHAPERONE, REDOX ENZYME MATURATION PROTEIN REMP FAMILY"/>
    <property type="match status" value="1"/>
</dbReference>
<dbReference type="InterPro" id="IPR036197">
    <property type="entry name" value="NarG-like_sf"/>
</dbReference>
<evidence type="ECO:0000256" key="4">
    <source>
        <dbReference type="ARBA" id="ARBA00022692"/>
    </source>
</evidence>
<evidence type="ECO:0000313" key="11">
    <source>
        <dbReference type="EMBL" id="VFJ98369.1"/>
    </source>
</evidence>
<feature type="transmembrane region" description="Helical" evidence="9">
    <location>
        <begin position="193"/>
        <end position="213"/>
    </location>
</feature>
<dbReference type="GO" id="GO:0020037">
    <property type="term" value="F:heme binding"/>
    <property type="evidence" value="ECO:0007669"/>
    <property type="project" value="TreeGrafter"/>
</dbReference>
<keyword evidence="2" id="KW-0813">Transport</keyword>
<dbReference type="GO" id="GO:0009055">
    <property type="term" value="F:electron transfer activity"/>
    <property type="evidence" value="ECO:0007669"/>
    <property type="project" value="TreeGrafter"/>
</dbReference>
<feature type="transmembrane region" description="Helical" evidence="9">
    <location>
        <begin position="142"/>
        <end position="162"/>
    </location>
</feature>